<dbReference type="EMBL" id="JBHTIB010000014">
    <property type="protein sequence ID" value="MFD0836810.1"/>
    <property type="molecule type" value="Genomic_DNA"/>
</dbReference>
<protein>
    <recommendedName>
        <fullName evidence="3">UBA domain-containing protein</fullName>
    </recommendedName>
</protein>
<evidence type="ECO:0000313" key="2">
    <source>
        <dbReference type="Proteomes" id="UP001597011"/>
    </source>
</evidence>
<dbReference type="RefSeq" id="WP_379943151.1">
    <property type="nucleotide sequence ID" value="NZ_JBHTIB010000014.1"/>
</dbReference>
<proteinExistence type="predicted"/>
<sequence length="214" mass="24814">MAILERKTSVKNHLRISLNQKWSNVDFINFFTAIQNIYELYILGEEINSIKDFESLFQSDPIKASLIITYLEQNFMKSDSTMMISGKTETNLYTNNDSLRLKFLIKNELQIVRISYASPGFADIGGFGAAIGHVKDLILRLIDFYENRKSNKLDNERKEIENDILRIDKTKKVLELLREINYPESKIIKILETENNSIKALKNLVESKQIENAE</sequence>
<comment type="caution">
    <text evidence="1">The sequence shown here is derived from an EMBL/GenBank/DDBJ whole genome shotgun (WGS) entry which is preliminary data.</text>
</comment>
<dbReference type="Proteomes" id="UP001597011">
    <property type="component" value="Unassembled WGS sequence"/>
</dbReference>
<name>A0ABW3BW28_9FLAO</name>
<evidence type="ECO:0008006" key="3">
    <source>
        <dbReference type="Google" id="ProtNLM"/>
    </source>
</evidence>
<reference evidence="2" key="1">
    <citation type="journal article" date="2019" name="Int. J. Syst. Evol. Microbiol.">
        <title>The Global Catalogue of Microorganisms (GCM) 10K type strain sequencing project: providing services to taxonomists for standard genome sequencing and annotation.</title>
        <authorList>
            <consortium name="The Broad Institute Genomics Platform"/>
            <consortium name="The Broad Institute Genome Sequencing Center for Infectious Disease"/>
            <person name="Wu L."/>
            <person name="Ma J."/>
        </authorList>
    </citation>
    <scope>NUCLEOTIDE SEQUENCE [LARGE SCALE GENOMIC DNA]</scope>
    <source>
        <strain evidence="2">CCUG 60529</strain>
    </source>
</reference>
<gene>
    <name evidence="1" type="ORF">ACFQ0I_13610</name>
</gene>
<organism evidence="1 2">
    <name type="scientific">Mariniflexile aquimaris</name>
    <dbReference type="NCBI Taxonomy" id="881009"/>
    <lineage>
        <taxon>Bacteria</taxon>
        <taxon>Pseudomonadati</taxon>
        <taxon>Bacteroidota</taxon>
        <taxon>Flavobacteriia</taxon>
        <taxon>Flavobacteriales</taxon>
        <taxon>Flavobacteriaceae</taxon>
        <taxon>Mariniflexile</taxon>
    </lineage>
</organism>
<accession>A0ABW3BW28</accession>
<evidence type="ECO:0000313" key="1">
    <source>
        <dbReference type="EMBL" id="MFD0836810.1"/>
    </source>
</evidence>
<keyword evidence="2" id="KW-1185">Reference proteome</keyword>